<dbReference type="InterPro" id="IPR051336">
    <property type="entry name" value="RhoGEF_Guanine_NuclExch_SF"/>
</dbReference>
<dbReference type="GO" id="GO:0005085">
    <property type="term" value="F:guanyl-nucleotide exchange factor activity"/>
    <property type="evidence" value="ECO:0007669"/>
    <property type="project" value="UniProtKB-KW"/>
</dbReference>
<dbReference type="GO" id="GO:0005737">
    <property type="term" value="C:cytoplasm"/>
    <property type="evidence" value="ECO:0007669"/>
    <property type="project" value="TreeGrafter"/>
</dbReference>
<protein>
    <submittedName>
        <fullName evidence="4">CRAL-TRIO domain-containing protein</fullName>
    </submittedName>
</protein>
<sequence length="431" mass="49511">MPRPGVYRHDAAMVASTSNCTSNCLMDGVDQRMTKSESQSMVTPKFNYDLNFDLKILQKVLKSADFLQDSGYKSTSGDSDCLIKSIIDKPAPPPACCMYGTGWMVADNLSDDGCSEVEDNWDGVMDVNDTRIKIREMTDILVTRFAFISGLKTKDSHPIMTFPDSRSAIDFEQYQLLVGYLLQVPPMDDSQPRRGYVIVIDRRLDKWSSVRLLFTYLTNYFPEPIRVVFLLKPEGVLQRALEVGYRNFAENSKFKVVVCQSSVELRHFIGGDCLTMDVGGDLKYNHLEWVQHRMDIERMKSSAAVIAESLSEFGRCLRETELPNDVETTERVLEAQTSEHDAIKEDFRISIRKGLSLLRQVRQLEQKPDSDLLSPTRLHNVTAIERMLVQLEDTERSFDAFWARHRQRLTNCLQLRRFEESFRKLRNSNPN</sequence>
<feature type="domain" description="CRAL-TRIO" evidence="2">
    <location>
        <begin position="157"/>
        <end position="286"/>
    </location>
</feature>
<reference evidence="4" key="2">
    <citation type="submission" date="2020-10" db="UniProtKB">
        <authorList>
            <consortium name="WormBaseParasite"/>
        </authorList>
    </citation>
    <scope>IDENTIFICATION</scope>
</reference>
<keyword evidence="3" id="KW-1185">Reference proteome</keyword>
<proteinExistence type="predicted"/>
<organism evidence="3 4">
    <name type="scientific">Panagrellus redivivus</name>
    <name type="common">Microworm</name>
    <dbReference type="NCBI Taxonomy" id="6233"/>
    <lineage>
        <taxon>Eukaryota</taxon>
        <taxon>Metazoa</taxon>
        <taxon>Ecdysozoa</taxon>
        <taxon>Nematoda</taxon>
        <taxon>Chromadorea</taxon>
        <taxon>Rhabditida</taxon>
        <taxon>Tylenchina</taxon>
        <taxon>Panagrolaimomorpha</taxon>
        <taxon>Panagrolaimoidea</taxon>
        <taxon>Panagrolaimidae</taxon>
        <taxon>Panagrellus</taxon>
    </lineage>
</organism>
<dbReference type="InterPro" id="IPR036865">
    <property type="entry name" value="CRAL-TRIO_dom_sf"/>
</dbReference>
<evidence type="ECO:0000256" key="1">
    <source>
        <dbReference type="ARBA" id="ARBA00022658"/>
    </source>
</evidence>
<dbReference type="InterPro" id="IPR001251">
    <property type="entry name" value="CRAL-TRIO_dom"/>
</dbReference>
<dbReference type="PANTHER" id="PTHR22826">
    <property type="entry name" value="RHO GUANINE EXCHANGE FACTOR-RELATED"/>
    <property type="match status" value="1"/>
</dbReference>
<reference evidence="3" key="1">
    <citation type="journal article" date="2013" name="Genetics">
        <title>The draft genome and transcriptome of Panagrellus redivivus are shaped by the harsh demands of a free-living lifestyle.</title>
        <authorList>
            <person name="Srinivasan J."/>
            <person name="Dillman A.R."/>
            <person name="Macchietto M.G."/>
            <person name="Heikkinen L."/>
            <person name="Lakso M."/>
            <person name="Fracchia K.M."/>
            <person name="Antoshechkin I."/>
            <person name="Mortazavi A."/>
            <person name="Wong G."/>
            <person name="Sternberg P.W."/>
        </authorList>
    </citation>
    <scope>NUCLEOTIDE SEQUENCE [LARGE SCALE GENOMIC DNA]</scope>
    <source>
        <strain evidence="3">MT8872</strain>
    </source>
</reference>
<dbReference type="WBParaSite" id="Pan_g16776.t1">
    <property type="protein sequence ID" value="Pan_g16776.t1"/>
    <property type="gene ID" value="Pan_g16776"/>
</dbReference>
<evidence type="ECO:0000259" key="2">
    <source>
        <dbReference type="Pfam" id="PF13716"/>
    </source>
</evidence>
<dbReference type="Pfam" id="PF13716">
    <property type="entry name" value="CRAL_TRIO_2"/>
    <property type="match status" value="1"/>
</dbReference>
<accession>A0A7E4V579</accession>
<dbReference type="Gene3D" id="1.20.58.60">
    <property type="match status" value="1"/>
</dbReference>
<evidence type="ECO:0000313" key="3">
    <source>
        <dbReference type="Proteomes" id="UP000492821"/>
    </source>
</evidence>
<name>A0A7E4V579_PANRE</name>
<keyword evidence="1" id="KW-0344">Guanine-nucleotide releasing factor</keyword>
<dbReference type="AlphaFoldDB" id="A0A7E4V579"/>
<dbReference type="PANTHER" id="PTHR22826:SF211">
    <property type="entry name" value="LD43457P"/>
    <property type="match status" value="1"/>
</dbReference>
<dbReference type="Gene3D" id="3.40.525.10">
    <property type="entry name" value="CRAL-TRIO lipid binding domain"/>
    <property type="match status" value="1"/>
</dbReference>
<dbReference type="SUPFAM" id="SSF52087">
    <property type="entry name" value="CRAL/TRIO domain"/>
    <property type="match status" value="1"/>
</dbReference>
<dbReference type="Proteomes" id="UP000492821">
    <property type="component" value="Unassembled WGS sequence"/>
</dbReference>
<evidence type="ECO:0000313" key="4">
    <source>
        <dbReference type="WBParaSite" id="Pan_g16776.t1"/>
    </source>
</evidence>